<evidence type="ECO:0000256" key="1">
    <source>
        <dbReference type="ARBA" id="ARBA00006484"/>
    </source>
</evidence>
<evidence type="ECO:0000313" key="5">
    <source>
        <dbReference type="EMBL" id="APZ90944.1"/>
    </source>
</evidence>
<dbReference type="EC" id="1.1.1.276" evidence="5"/>
<dbReference type="InterPro" id="IPR036291">
    <property type="entry name" value="NAD(P)-bd_dom_sf"/>
</dbReference>
<dbReference type="GO" id="GO:0016020">
    <property type="term" value="C:membrane"/>
    <property type="evidence" value="ECO:0007669"/>
    <property type="project" value="TreeGrafter"/>
</dbReference>
<keyword evidence="2 5" id="KW-0560">Oxidoreductase</keyword>
<dbReference type="Gene3D" id="3.40.50.720">
    <property type="entry name" value="NAD(P)-binding Rossmann-like Domain"/>
    <property type="match status" value="1"/>
</dbReference>
<dbReference type="InterPro" id="IPR057326">
    <property type="entry name" value="KR_dom"/>
</dbReference>
<dbReference type="PANTHER" id="PTHR44196:SF2">
    <property type="entry name" value="SHORT-CHAIN DEHYDROGENASE-RELATED"/>
    <property type="match status" value="1"/>
</dbReference>
<dbReference type="SMART" id="SM00822">
    <property type="entry name" value="PKS_KR"/>
    <property type="match status" value="1"/>
</dbReference>
<sequence>MLDTFNDRWALVTGASSGIGAEFAARLAGRGMHLILAARRTERMNALANDLLTKHGTKCHIVTIDLATPDAAKKLYDEVENLGVDLELLINNAGIGMIGEIDTTDPAEVQRMIYLNVNTLTDLTYRALPGMLERKHGAVVNVSSVAGFQPVAFMAAYAASKSYVLHFSEALWAEARSRGVTVLALCPGVTETEFFSTAGAPGWLEKHSSQTPSRVVRTALAALEKRRQYVIPGWKDYFVSLLVRIATRRTAVNESKRYFKPGRRGTQATDSPAE</sequence>
<keyword evidence="6" id="KW-1185">Reference proteome</keyword>
<evidence type="ECO:0000256" key="3">
    <source>
        <dbReference type="RuleBase" id="RU000363"/>
    </source>
</evidence>
<dbReference type="PRINTS" id="PR00081">
    <property type="entry name" value="GDHRDH"/>
</dbReference>
<dbReference type="EMBL" id="CP017641">
    <property type="protein sequence ID" value="APZ90944.1"/>
    <property type="molecule type" value="Genomic_DNA"/>
</dbReference>
<feature type="domain" description="Ketoreductase" evidence="4">
    <location>
        <begin position="8"/>
        <end position="192"/>
    </location>
</feature>
<accession>A0A1P8WA87</accession>
<dbReference type="GO" id="GO:0031132">
    <property type="term" value="F:serine 3-dehydrogenase activity"/>
    <property type="evidence" value="ECO:0007669"/>
    <property type="project" value="UniProtKB-EC"/>
</dbReference>
<dbReference type="PANTHER" id="PTHR44196">
    <property type="entry name" value="DEHYDROGENASE/REDUCTASE SDR FAMILY MEMBER 7B"/>
    <property type="match status" value="1"/>
</dbReference>
<dbReference type="InterPro" id="IPR002347">
    <property type="entry name" value="SDR_fam"/>
</dbReference>
<name>A0A1P8WA87_9PLAN</name>
<dbReference type="RefSeq" id="WP_077022768.1">
    <property type="nucleotide sequence ID" value="NZ_CP017641.1"/>
</dbReference>
<dbReference type="OrthoDB" id="9808814at2"/>
<dbReference type="SUPFAM" id="SSF51735">
    <property type="entry name" value="NAD(P)-binding Rossmann-fold domains"/>
    <property type="match status" value="1"/>
</dbReference>
<dbReference type="PIRSF" id="PIRSF000126">
    <property type="entry name" value="11-beta-HSD1"/>
    <property type="match status" value="1"/>
</dbReference>
<dbReference type="Proteomes" id="UP000187735">
    <property type="component" value="Chromosome"/>
</dbReference>
<dbReference type="STRING" id="1891926.Fuma_00528"/>
<dbReference type="Pfam" id="PF00106">
    <property type="entry name" value="adh_short"/>
    <property type="match status" value="1"/>
</dbReference>
<evidence type="ECO:0000313" key="6">
    <source>
        <dbReference type="Proteomes" id="UP000187735"/>
    </source>
</evidence>
<dbReference type="AlphaFoldDB" id="A0A1P8WA87"/>
<reference evidence="5 6" key="1">
    <citation type="journal article" date="2016" name="Front. Microbiol.">
        <title>Fuerstia marisgermanicae gen. nov., sp. nov., an Unusual Member of the Phylum Planctomycetes from the German Wadden Sea.</title>
        <authorList>
            <person name="Kohn T."/>
            <person name="Heuer A."/>
            <person name="Jogler M."/>
            <person name="Vollmers J."/>
            <person name="Boedeker C."/>
            <person name="Bunk B."/>
            <person name="Rast P."/>
            <person name="Borchert D."/>
            <person name="Glockner I."/>
            <person name="Freese H.M."/>
            <person name="Klenk H.P."/>
            <person name="Overmann J."/>
            <person name="Kaster A.K."/>
            <person name="Rohde M."/>
            <person name="Wiegand S."/>
            <person name="Jogler C."/>
        </authorList>
    </citation>
    <scope>NUCLEOTIDE SEQUENCE [LARGE SCALE GENOMIC DNA]</scope>
    <source>
        <strain evidence="5 6">NH11</strain>
    </source>
</reference>
<dbReference type="KEGG" id="fmr:Fuma_00528"/>
<evidence type="ECO:0000256" key="2">
    <source>
        <dbReference type="ARBA" id="ARBA00023002"/>
    </source>
</evidence>
<proteinExistence type="inferred from homology"/>
<comment type="similarity">
    <text evidence="1 3">Belongs to the short-chain dehydrogenases/reductases (SDR) family.</text>
</comment>
<gene>
    <name evidence="5" type="primary">sdh</name>
    <name evidence="5" type="ORF">Fuma_00528</name>
</gene>
<evidence type="ECO:0000259" key="4">
    <source>
        <dbReference type="SMART" id="SM00822"/>
    </source>
</evidence>
<protein>
    <submittedName>
        <fullName evidence="5">Serine 3-dehydrogenase</fullName>
        <ecNumber evidence="5">1.1.1.276</ecNumber>
    </submittedName>
</protein>
<organism evidence="5 6">
    <name type="scientific">Fuerstiella marisgermanici</name>
    <dbReference type="NCBI Taxonomy" id="1891926"/>
    <lineage>
        <taxon>Bacteria</taxon>
        <taxon>Pseudomonadati</taxon>
        <taxon>Planctomycetota</taxon>
        <taxon>Planctomycetia</taxon>
        <taxon>Planctomycetales</taxon>
        <taxon>Planctomycetaceae</taxon>
        <taxon>Fuerstiella</taxon>
    </lineage>
</organism>
<dbReference type="PRINTS" id="PR00080">
    <property type="entry name" value="SDRFAMILY"/>
</dbReference>